<keyword evidence="1" id="KW-1133">Transmembrane helix</keyword>
<name>A0A232F6N2_9HYME</name>
<feature type="transmembrane region" description="Helical" evidence="1">
    <location>
        <begin position="6"/>
        <end position="26"/>
    </location>
</feature>
<dbReference type="AlphaFoldDB" id="A0A232F6N2"/>
<accession>A0A232F6N2</accession>
<reference evidence="2 3" key="1">
    <citation type="journal article" date="2017" name="Curr. Biol.">
        <title>The Evolution of Venom by Co-option of Single-Copy Genes.</title>
        <authorList>
            <person name="Martinson E.O."/>
            <person name="Mrinalini"/>
            <person name="Kelkar Y.D."/>
            <person name="Chang C.H."/>
            <person name="Werren J.H."/>
        </authorList>
    </citation>
    <scope>NUCLEOTIDE SEQUENCE [LARGE SCALE GENOMIC DNA]</scope>
    <source>
        <strain evidence="2 3">Alberta</strain>
        <tissue evidence="2">Whole body</tissue>
    </source>
</reference>
<gene>
    <name evidence="2" type="ORF">TSAR_012445</name>
</gene>
<dbReference type="Proteomes" id="UP000215335">
    <property type="component" value="Unassembled WGS sequence"/>
</dbReference>
<proteinExistence type="predicted"/>
<dbReference type="Gene3D" id="3.40.50.11340">
    <property type="match status" value="1"/>
</dbReference>
<evidence type="ECO:0000313" key="3">
    <source>
        <dbReference type="Proteomes" id="UP000215335"/>
    </source>
</evidence>
<comment type="caution">
    <text evidence="2">The sequence shown here is derived from an EMBL/GenBank/DDBJ whole genome shotgun (WGS) entry which is preliminary data.</text>
</comment>
<organism evidence="2 3">
    <name type="scientific">Trichomalopsis sarcophagae</name>
    <dbReference type="NCBI Taxonomy" id="543379"/>
    <lineage>
        <taxon>Eukaryota</taxon>
        <taxon>Metazoa</taxon>
        <taxon>Ecdysozoa</taxon>
        <taxon>Arthropoda</taxon>
        <taxon>Hexapoda</taxon>
        <taxon>Insecta</taxon>
        <taxon>Pterygota</taxon>
        <taxon>Neoptera</taxon>
        <taxon>Endopterygota</taxon>
        <taxon>Hymenoptera</taxon>
        <taxon>Apocrita</taxon>
        <taxon>Proctotrupomorpha</taxon>
        <taxon>Chalcidoidea</taxon>
        <taxon>Pteromalidae</taxon>
        <taxon>Pteromalinae</taxon>
        <taxon>Trichomalopsis</taxon>
    </lineage>
</organism>
<keyword evidence="1" id="KW-0812">Transmembrane</keyword>
<keyword evidence="1" id="KW-0472">Membrane</keyword>
<sequence length="134" mass="16175">MKYKYQTYIFIFILYFNFKILNVCTVDTIKSCEIRMKNGECISKYERYNSHFTQKRYLFYDINPAEGFNLRRDVYIRVATFVKELIENDALYQWNLVLPPWDCFRIKHFLYGELKVALTISELEVALTKLTCCN</sequence>
<keyword evidence="3" id="KW-1185">Reference proteome</keyword>
<dbReference type="EMBL" id="NNAY01000826">
    <property type="protein sequence ID" value="OXU26305.1"/>
    <property type="molecule type" value="Genomic_DNA"/>
</dbReference>
<evidence type="ECO:0000256" key="1">
    <source>
        <dbReference type="SAM" id="Phobius"/>
    </source>
</evidence>
<evidence type="ECO:0000313" key="2">
    <source>
        <dbReference type="EMBL" id="OXU26305.1"/>
    </source>
</evidence>
<dbReference type="OrthoDB" id="422368at2759"/>
<protein>
    <submittedName>
        <fullName evidence="2">Uncharacterized protein</fullName>
    </submittedName>
</protein>
<dbReference type="STRING" id="543379.A0A232F6N2"/>